<accession>A0A7J7IFE8</accession>
<evidence type="ECO:0000256" key="2">
    <source>
        <dbReference type="ARBA" id="ARBA00022771"/>
    </source>
</evidence>
<dbReference type="EMBL" id="VWRR01000013">
    <property type="protein sequence ID" value="KAF6001825.1"/>
    <property type="molecule type" value="Genomic_DNA"/>
</dbReference>
<evidence type="ECO:0000313" key="6">
    <source>
        <dbReference type="EMBL" id="KAF6001825.1"/>
    </source>
</evidence>
<dbReference type="GO" id="GO:0005736">
    <property type="term" value="C:RNA polymerase I complex"/>
    <property type="evidence" value="ECO:0007669"/>
    <property type="project" value="TreeGrafter"/>
</dbReference>
<dbReference type="InterPro" id="IPR012164">
    <property type="entry name" value="Rpa12/Rpb9/Rpc10/TFS"/>
</dbReference>
<dbReference type="GO" id="GO:0006363">
    <property type="term" value="P:termination of RNA polymerase I transcription"/>
    <property type="evidence" value="ECO:0007669"/>
    <property type="project" value="TreeGrafter"/>
</dbReference>
<evidence type="ECO:0000256" key="4">
    <source>
        <dbReference type="PROSITE-ProRule" id="PRU00472"/>
    </source>
</evidence>
<feature type="domain" description="TFIIS-type" evidence="5">
    <location>
        <begin position="96"/>
        <end position="136"/>
    </location>
</feature>
<dbReference type="InterPro" id="IPR001222">
    <property type="entry name" value="Znf_TFIIS"/>
</dbReference>
<evidence type="ECO:0000313" key="7">
    <source>
        <dbReference type="Proteomes" id="UP000530660"/>
    </source>
</evidence>
<dbReference type="Proteomes" id="UP000530660">
    <property type="component" value="Unassembled WGS sequence"/>
</dbReference>
<gene>
    <name evidence="6" type="primary">ZNRD1</name>
    <name evidence="6" type="ORF">F1559_003942</name>
</gene>
<keyword evidence="7" id="KW-1185">Reference proteome</keyword>
<proteinExistence type="predicted"/>
<keyword evidence="6" id="KW-0804">Transcription</keyword>
<dbReference type="GO" id="GO:0008270">
    <property type="term" value="F:zinc ion binding"/>
    <property type="evidence" value="ECO:0007669"/>
    <property type="project" value="UniProtKB-KW"/>
</dbReference>
<dbReference type="Gene3D" id="2.20.25.10">
    <property type="match status" value="1"/>
</dbReference>
<keyword evidence="2 4" id="KW-0863">Zinc-finger</keyword>
<dbReference type="Pfam" id="PF01096">
    <property type="entry name" value="Zn_ribbon_TFIIS"/>
    <property type="match status" value="1"/>
</dbReference>
<keyword evidence="6" id="KW-0240">DNA-directed RNA polymerase</keyword>
<evidence type="ECO:0000259" key="5">
    <source>
        <dbReference type="PROSITE" id="PS51133"/>
    </source>
</evidence>
<keyword evidence="1" id="KW-0479">Metal-binding</keyword>
<organism evidence="6 7">
    <name type="scientific">Cyanidiococcus yangmingshanensis</name>
    <dbReference type="NCBI Taxonomy" id="2690220"/>
    <lineage>
        <taxon>Eukaryota</taxon>
        <taxon>Rhodophyta</taxon>
        <taxon>Bangiophyceae</taxon>
        <taxon>Cyanidiales</taxon>
        <taxon>Cyanidiaceae</taxon>
        <taxon>Cyanidiococcus</taxon>
    </lineage>
</organism>
<evidence type="ECO:0000256" key="3">
    <source>
        <dbReference type="ARBA" id="ARBA00022833"/>
    </source>
</evidence>
<reference evidence="6 7" key="1">
    <citation type="journal article" date="2020" name="J. Phycol.">
        <title>Comparative genome analysis reveals Cyanidiococcus gen. nov., a new extremophilic red algal genus sister to Cyanidioschyzon (Cyanidioschyzonaceae, Rhodophyta).</title>
        <authorList>
            <person name="Liu S.-L."/>
            <person name="Chiang Y.-R."/>
            <person name="Yoon H.S."/>
            <person name="Fu H.-Y."/>
        </authorList>
    </citation>
    <scope>NUCLEOTIDE SEQUENCE [LARGE SCALE GENOMIC DNA]</scope>
    <source>
        <strain evidence="6 7">THAL066</strain>
    </source>
</reference>
<dbReference type="SMART" id="SM00440">
    <property type="entry name" value="ZnF_C2C2"/>
    <property type="match status" value="1"/>
</dbReference>
<dbReference type="GO" id="GO:0003899">
    <property type="term" value="F:DNA-directed RNA polymerase activity"/>
    <property type="evidence" value="ECO:0007669"/>
    <property type="project" value="InterPro"/>
</dbReference>
<protein>
    <submittedName>
        <fullName evidence="6">DNA-directed RNA polymerase I subunit RPA12</fullName>
    </submittedName>
</protein>
<dbReference type="PANTHER" id="PTHR11239">
    <property type="entry name" value="DNA-DIRECTED RNA POLYMERASE"/>
    <property type="match status" value="1"/>
</dbReference>
<dbReference type="PANTHER" id="PTHR11239:SF14">
    <property type="entry name" value="DNA-DIRECTED RNA POLYMERASE I SUBUNIT RPA12"/>
    <property type="match status" value="1"/>
</dbReference>
<name>A0A7J7IFE8_9RHOD</name>
<dbReference type="PROSITE" id="PS00466">
    <property type="entry name" value="ZF_TFIIS_1"/>
    <property type="match status" value="1"/>
</dbReference>
<comment type="caution">
    <text evidence="6">The sequence shown here is derived from an EMBL/GenBank/DDBJ whole genome shotgun (WGS) entry which is preliminary data.</text>
</comment>
<keyword evidence="3" id="KW-0862">Zinc</keyword>
<sequence length="139" mass="15455">MTFGANWLETLFCERCGRYREPREALTQSTCANCGAQPDATRTTVSYEVPVRPTALLLELQGASAKRAGRSAESAQCSHNEAIEMTSESARQVVRGGESCPNCNGQELFYETVQMRSADEGQTILYQCCRCRTRFTQHS</sequence>
<dbReference type="GO" id="GO:0003676">
    <property type="term" value="F:nucleic acid binding"/>
    <property type="evidence" value="ECO:0007669"/>
    <property type="project" value="InterPro"/>
</dbReference>
<dbReference type="SUPFAM" id="SSF57783">
    <property type="entry name" value="Zinc beta-ribbon"/>
    <property type="match status" value="1"/>
</dbReference>
<dbReference type="OrthoDB" id="10056816at2759"/>
<evidence type="ECO:0000256" key="1">
    <source>
        <dbReference type="ARBA" id="ARBA00022723"/>
    </source>
</evidence>
<dbReference type="PROSITE" id="PS51133">
    <property type="entry name" value="ZF_TFIIS_2"/>
    <property type="match status" value="1"/>
</dbReference>
<dbReference type="AlphaFoldDB" id="A0A7J7IFE8"/>